<dbReference type="GeneID" id="41826820"/>
<accession>A0A5C0F3E4</accession>
<proteinExistence type="inferred from homology"/>
<reference evidence="4" key="1">
    <citation type="submission" date="2019-06" db="EMBL/GenBank/DDBJ databases">
        <authorList>
            <person name="Grosvenor D.A."/>
            <person name="Keepers K.G."/>
            <person name="Pogoda C.S."/>
            <person name="Kane N.C."/>
            <person name="Kociolek J.P."/>
        </authorList>
    </citation>
    <scope>NUCLEOTIDE SEQUENCE</scope>
</reference>
<sequence>MLRLKLKRIGKKHFPAYRLVILENKKSQSIAKLGYYNPIKKILKLNKLEIKKWLNYGVKPTNTVYNLIKKANLI</sequence>
<dbReference type="GO" id="GO:0015935">
    <property type="term" value="C:small ribosomal subunit"/>
    <property type="evidence" value="ECO:0007669"/>
    <property type="project" value="TreeGrafter"/>
</dbReference>
<comment type="similarity">
    <text evidence="1">Belongs to the bacterial ribosomal protein bS16 family.</text>
</comment>
<dbReference type="SUPFAM" id="SSF54565">
    <property type="entry name" value="Ribosomal protein S16"/>
    <property type="match status" value="1"/>
</dbReference>
<dbReference type="PROSITE" id="PS00732">
    <property type="entry name" value="RIBOSOMAL_S16"/>
    <property type="match status" value="1"/>
</dbReference>
<dbReference type="GO" id="GO:0003735">
    <property type="term" value="F:structural constituent of ribosome"/>
    <property type="evidence" value="ECO:0007669"/>
    <property type="project" value="InterPro"/>
</dbReference>
<dbReference type="Pfam" id="PF00886">
    <property type="entry name" value="Ribosomal_S16"/>
    <property type="match status" value="1"/>
</dbReference>
<protein>
    <submittedName>
        <fullName evidence="4">30S ribosomal protein S16</fullName>
    </submittedName>
</protein>
<dbReference type="EMBL" id="MN065498">
    <property type="protein sequence ID" value="QEI59593.1"/>
    <property type="molecule type" value="Genomic_DNA"/>
</dbReference>
<evidence type="ECO:0000256" key="3">
    <source>
        <dbReference type="ARBA" id="ARBA00023274"/>
    </source>
</evidence>
<geneLocation type="plastid" evidence="4"/>
<dbReference type="InterPro" id="IPR000307">
    <property type="entry name" value="Ribosomal_bS16"/>
</dbReference>
<dbReference type="InterPro" id="IPR020592">
    <property type="entry name" value="Ribosomal_bS16_CS"/>
</dbReference>
<dbReference type="AlphaFoldDB" id="A0A5C0F3E4"/>
<dbReference type="InterPro" id="IPR023803">
    <property type="entry name" value="Ribosomal_bS16_dom_sf"/>
</dbReference>
<evidence type="ECO:0000313" key="4">
    <source>
        <dbReference type="EMBL" id="QEI59593.1"/>
    </source>
</evidence>
<dbReference type="HAMAP" id="MF_00385">
    <property type="entry name" value="Ribosomal_bS16"/>
    <property type="match status" value="1"/>
</dbReference>
<evidence type="ECO:0000256" key="2">
    <source>
        <dbReference type="ARBA" id="ARBA00022980"/>
    </source>
</evidence>
<dbReference type="NCBIfam" id="TIGR00002">
    <property type="entry name" value="S16"/>
    <property type="match status" value="1"/>
</dbReference>
<dbReference type="PANTHER" id="PTHR12919">
    <property type="entry name" value="30S RIBOSOMAL PROTEIN S16"/>
    <property type="match status" value="1"/>
</dbReference>
<organism evidence="4">
    <name type="scientific">Nitzschia alba</name>
    <name type="common">Marine diatom</name>
    <dbReference type="NCBI Taxonomy" id="2858"/>
    <lineage>
        <taxon>Eukaryota</taxon>
        <taxon>Sar</taxon>
        <taxon>Stramenopiles</taxon>
        <taxon>Ochrophyta</taxon>
        <taxon>Bacillariophyta</taxon>
        <taxon>Bacillariophyceae</taxon>
        <taxon>Bacillariophycidae</taxon>
        <taxon>Bacillariales</taxon>
        <taxon>Bacillariaceae</taxon>
        <taxon>Nitzschia</taxon>
    </lineage>
</organism>
<keyword evidence="2 4" id="KW-0689">Ribosomal protein</keyword>
<dbReference type="GO" id="GO:0005739">
    <property type="term" value="C:mitochondrion"/>
    <property type="evidence" value="ECO:0007669"/>
    <property type="project" value="GOC"/>
</dbReference>
<evidence type="ECO:0000256" key="1">
    <source>
        <dbReference type="ARBA" id="ARBA00006668"/>
    </source>
</evidence>
<keyword evidence="3" id="KW-0687">Ribonucleoprotein</keyword>
<dbReference type="Gene3D" id="3.30.1320.10">
    <property type="match status" value="1"/>
</dbReference>
<name>A0A5C0F3E4_NITAL</name>
<dbReference type="GO" id="GO:0032543">
    <property type="term" value="P:mitochondrial translation"/>
    <property type="evidence" value="ECO:0007669"/>
    <property type="project" value="TreeGrafter"/>
</dbReference>
<gene>
    <name evidence="4" type="primary">rps16</name>
</gene>
<keyword evidence="4" id="KW-0934">Plastid</keyword>
<dbReference type="RefSeq" id="YP_009695320.1">
    <property type="nucleotide sequence ID" value="NC_044785.1"/>
</dbReference>
<dbReference type="PANTHER" id="PTHR12919:SF20">
    <property type="entry name" value="SMALL RIBOSOMAL SUBUNIT PROTEIN BS16M"/>
    <property type="match status" value="1"/>
</dbReference>